<dbReference type="Proteomes" id="UP000472265">
    <property type="component" value="Chromosome 4"/>
</dbReference>
<dbReference type="SUPFAM" id="SSF51556">
    <property type="entry name" value="Metallo-dependent hydrolases"/>
    <property type="match status" value="1"/>
</dbReference>
<comment type="cofactor">
    <cofactor evidence="3">
        <name>Zn(2+)</name>
        <dbReference type="ChEBI" id="CHEBI:29105"/>
    </cofactor>
</comment>
<dbReference type="GO" id="GO:0048589">
    <property type="term" value="P:developmental growth"/>
    <property type="evidence" value="ECO:0007669"/>
    <property type="project" value="Ensembl"/>
</dbReference>
<dbReference type="OMA" id="SRHNVFG"/>
<comment type="catalytic activity">
    <reaction evidence="3">
        <text>an L-aminoacyl-L-amino acid + H2O = 2 an L-alpha-amino acid</text>
        <dbReference type="Rhea" id="RHEA:48940"/>
        <dbReference type="ChEBI" id="CHEBI:15377"/>
        <dbReference type="ChEBI" id="CHEBI:59869"/>
        <dbReference type="ChEBI" id="CHEBI:77460"/>
        <dbReference type="EC" id="3.4.13.19"/>
    </reaction>
</comment>
<dbReference type="CDD" id="cd01301">
    <property type="entry name" value="rDP_like"/>
    <property type="match status" value="1"/>
</dbReference>
<dbReference type="InParanoid" id="A0A671VUB0"/>
<dbReference type="PANTHER" id="PTHR10443">
    <property type="entry name" value="MICROSOMAL DIPEPTIDASE"/>
    <property type="match status" value="1"/>
</dbReference>
<feature type="compositionally biased region" description="Polar residues" evidence="4">
    <location>
        <begin position="10"/>
        <end position="27"/>
    </location>
</feature>
<keyword evidence="2 3" id="KW-0472">Membrane</keyword>
<keyword evidence="3" id="KW-0224">Dipeptidase</keyword>
<evidence type="ECO:0000256" key="2">
    <source>
        <dbReference type="ARBA" id="ARBA00022622"/>
    </source>
</evidence>
<evidence type="ECO:0000256" key="3">
    <source>
        <dbReference type="RuleBase" id="RU341113"/>
    </source>
</evidence>
<evidence type="ECO:0000256" key="1">
    <source>
        <dbReference type="ARBA" id="ARBA00004589"/>
    </source>
</evidence>
<dbReference type="PROSITE" id="PS51365">
    <property type="entry name" value="RENAL_DIPEPTIDASE_2"/>
    <property type="match status" value="1"/>
</dbReference>
<dbReference type="Ensembl" id="ENSSAUT00010031692.1">
    <property type="protein sequence ID" value="ENSSAUP00010030070.1"/>
    <property type="gene ID" value="ENSSAUG00010012893.1"/>
</dbReference>
<name>A0A671VUB0_SPAAU</name>
<evidence type="ECO:0000313" key="6">
    <source>
        <dbReference type="Proteomes" id="UP000472265"/>
    </source>
</evidence>
<dbReference type="GeneTree" id="ENSGT00940000160211"/>
<dbReference type="GO" id="GO:0006508">
    <property type="term" value="P:proteolysis"/>
    <property type="evidence" value="ECO:0007669"/>
    <property type="project" value="UniProtKB-KW"/>
</dbReference>
<dbReference type="FunFam" id="3.20.20.140:FF:000030">
    <property type="entry name" value="Dipeptidase"/>
    <property type="match status" value="1"/>
</dbReference>
<keyword evidence="6" id="KW-1185">Reference proteome</keyword>
<dbReference type="GO" id="GO:0046872">
    <property type="term" value="F:metal ion binding"/>
    <property type="evidence" value="ECO:0007669"/>
    <property type="project" value="UniProtKB-UniRule"/>
</dbReference>
<proteinExistence type="inferred from homology"/>
<accession>A0A671VUB0</accession>
<gene>
    <name evidence="5" type="primary">dpep2</name>
</gene>
<evidence type="ECO:0000256" key="4">
    <source>
        <dbReference type="SAM" id="MobiDB-lite"/>
    </source>
</evidence>
<reference evidence="5" key="3">
    <citation type="submission" date="2025-09" db="UniProtKB">
        <authorList>
            <consortium name="Ensembl"/>
        </authorList>
    </citation>
    <scope>IDENTIFICATION</scope>
</reference>
<evidence type="ECO:0000313" key="5">
    <source>
        <dbReference type="Ensembl" id="ENSSAUP00010030070.1"/>
    </source>
</evidence>
<keyword evidence="3" id="KW-1015">Disulfide bond</keyword>
<dbReference type="InterPro" id="IPR032466">
    <property type="entry name" value="Metal_Hydrolase"/>
</dbReference>
<keyword evidence="2 3" id="KW-0449">Lipoprotein</keyword>
<keyword evidence="3" id="KW-0862">Zinc</keyword>
<feature type="region of interest" description="Disordered" evidence="4">
    <location>
        <begin position="1"/>
        <end position="32"/>
    </location>
</feature>
<keyword evidence="3" id="KW-0645">Protease</keyword>
<organism evidence="5 6">
    <name type="scientific">Sparus aurata</name>
    <name type="common">Gilthead sea bream</name>
    <dbReference type="NCBI Taxonomy" id="8175"/>
    <lineage>
        <taxon>Eukaryota</taxon>
        <taxon>Metazoa</taxon>
        <taxon>Chordata</taxon>
        <taxon>Craniata</taxon>
        <taxon>Vertebrata</taxon>
        <taxon>Euteleostomi</taxon>
        <taxon>Actinopterygii</taxon>
        <taxon>Neopterygii</taxon>
        <taxon>Teleostei</taxon>
        <taxon>Neoteleostei</taxon>
        <taxon>Acanthomorphata</taxon>
        <taxon>Eupercaria</taxon>
        <taxon>Spariformes</taxon>
        <taxon>Sparidae</taxon>
        <taxon>Sparus</taxon>
    </lineage>
</organism>
<dbReference type="Gene3D" id="3.20.20.140">
    <property type="entry name" value="Metal-dependent hydrolases"/>
    <property type="match status" value="1"/>
</dbReference>
<comment type="subcellular location">
    <subcellularLocation>
        <location evidence="1 3">Membrane</location>
        <topology evidence="1 3">Lipid-anchor</topology>
        <topology evidence="1 3">GPI-anchor</topology>
    </subcellularLocation>
</comment>
<dbReference type="Pfam" id="PF01244">
    <property type="entry name" value="Peptidase_M19"/>
    <property type="match status" value="1"/>
</dbReference>
<dbReference type="FunCoup" id="A0A671VUB0">
    <property type="interactions" value="63"/>
</dbReference>
<comment type="subunit">
    <text evidence="3">Homodimer; disulfide-linked.</text>
</comment>
<dbReference type="AlphaFoldDB" id="A0A671VUB0"/>
<dbReference type="GO" id="GO:0098552">
    <property type="term" value="C:side of membrane"/>
    <property type="evidence" value="ECO:0007669"/>
    <property type="project" value="UniProtKB-KW"/>
</dbReference>
<dbReference type="PANTHER" id="PTHR10443:SF9">
    <property type="entry name" value="DIPEPTIDASE 2"/>
    <property type="match status" value="1"/>
</dbReference>
<keyword evidence="2 3" id="KW-0325">Glycoprotein</keyword>
<dbReference type="InterPro" id="IPR000180">
    <property type="entry name" value="Dipep_AS"/>
</dbReference>
<comment type="similarity">
    <text evidence="3">Belongs to the metallo-dependent hydrolases superfamily. Peptidase M19 family.</text>
</comment>
<sequence length="468" mass="52637">MLRQSEHSLRQNSAFSEELSTNSSLQRNMPARRKTAKSASSSFWMKSLGHLLAISCLCGVISGFSDRDRAHDLMFMYPLIDGHNDLALQLRILHNNRLSQIDLHDIHKVATDITRLQEGRVQALMFAVYVLCGAQEKDAVRLTLEQIDVVRRMCTEYSDFELVTSVQELKKSKDRQKIACIISIEGGHSIDSSLPALRMFYQLGVRSMSLTHTCNTPWAESSSKLYSVFQRQNNSLTTFGKAVVEEMNRLGMIVDLSHTSLDTALAVMNHSKAPVIFSHSSSSSICNHSRNVPDSLLHELKKNRGVIMVNLHSNFISCRNDANISNVADHFDHIKSVIGAESIGIGGDFEGAKNFPRGLEDVSKYPALIEELLHRNWTDHEVADVLRRNFQRVFEEVERVRDELKANRPSEVQIPVEEVQNSCRLVLRPPNPRGLPSDQISSSRALQGPRGLLILTTVLLLSRLIMTE</sequence>
<dbReference type="InterPro" id="IPR008257">
    <property type="entry name" value="Pept_M19"/>
</dbReference>
<dbReference type="EC" id="3.4.13.19" evidence="3"/>
<keyword evidence="3" id="KW-0482">Metalloprotease</keyword>
<keyword evidence="3" id="KW-0479">Metal-binding</keyword>
<keyword evidence="2 3" id="KW-0336">GPI-anchor</keyword>
<keyword evidence="3" id="KW-0378">Hydrolase</keyword>
<protein>
    <recommendedName>
        <fullName evidence="3">Dipeptidase</fullName>
        <ecNumber evidence="3">3.4.13.19</ecNumber>
    </recommendedName>
</protein>
<reference evidence="5" key="2">
    <citation type="submission" date="2025-08" db="UniProtKB">
        <authorList>
            <consortium name="Ensembl"/>
        </authorList>
    </citation>
    <scope>IDENTIFICATION</scope>
</reference>
<dbReference type="GO" id="GO:0070573">
    <property type="term" value="F:metallodipeptidase activity"/>
    <property type="evidence" value="ECO:0007669"/>
    <property type="project" value="InterPro"/>
</dbReference>
<reference evidence="5" key="1">
    <citation type="submission" date="2021-04" db="EMBL/GenBank/DDBJ databases">
        <authorList>
            <consortium name="Wellcome Sanger Institute Data Sharing"/>
        </authorList>
    </citation>
    <scope>NUCLEOTIDE SEQUENCE [LARGE SCALE GENOMIC DNA]</scope>
</reference>
<dbReference type="PROSITE" id="PS00869">
    <property type="entry name" value="RENAL_DIPEPTIDASE_1"/>
    <property type="match status" value="1"/>
</dbReference>